<dbReference type="SUPFAM" id="SSF55486">
    <property type="entry name" value="Metalloproteases ('zincins'), catalytic domain"/>
    <property type="match status" value="1"/>
</dbReference>
<gene>
    <name evidence="1" type="ORF">NMYAN_40147</name>
    <name evidence="2" type="ORF">SAMN05421880_10111</name>
</gene>
<protein>
    <submittedName>
        <fullName evidence="2">Uncharacterized protein</fullName>
    </submittedName>
</protein>
<keyword evidence="3" id="KW-1185">Reference proteome</keyword>
<proteinExistence type="predicted"/>
<dbReference type="AlphaFoldDB" id="A0A1I4KRV3"/>
<name>A0A1I4KRV3_9PROT</name>
<dbReference type="Proteomes" id="UP000199561">
    <property type="component" value="Unassembled WGS sequence"/>
</dbReference>
<sequence>MGWIIHMFFIILDLTPNTLMKCVDLVFKSILFTTYYGFSGEKLMKKMKQLLSLALILAIAPNTLFASPTDLGYRFAHKTNIVFRNLAPTYNDAYTPAAVDYGTAGFTFVAGPSHLDPPYSKNVAFHEANWGWTTLRALSLAYNSNGDICITESGVWTGHCNKTTKKADFGYIKINNAYTGISAFPNPPTLANKNFLIRHEFGHTLGLGHAVVCNNANTIMVPAVNCSPLYTTLQTSDFTVLGAWYP</sequence>
<organism evidence="2 3">
    <name type="scientific">Nitrosomonas nitrosa</name>
    <dbReference type="NCBI Taxonomy" id="52442"/>
    <lineage>
        <taxon>Bacteria</taxon>
        <taxon>Pseudomonadati</taxon>
        <taxon>Pseudomonadota</taxon>
        <taxon>Betaproteobacteria</taxon>
        <taxon>Nitrosomonadales</taxon>
        <taxon>Nitrosomonadaceae</taxon>
        <taxon>Nitrosomonas</taxon>
    </lineage>
</organism>
<dbReference type="GO" id="GO:0008237">
    <property type="term" value="F:metallopeptidase activity"/>
    <property type="evidence" value="ECO:0007669"/>
    <property type="project" value="InterPro"/>
</dbReference>
<evidence type="ECO:0000313" key="2">
    <source>
        <dbReference type="EMBL" id="SFL81488.1"/>
    </source>
</evidence>
<reference evidence="2 3" key="1">
    <citation type="submission" date="2016-10" db="EMBL/GenBank/DDBJ databases">
        <authorList>
            <person name="de Groot N.N."/>
        </authorList>
    </citation>
    <scope>NUCLEOTIDE SEQUENCE [LARGE SCALE GENOMIC DNA]</scope>
    <source>
        <strain evidence="2 3">Nm146</strain>
    </source>
</reference>
<dbReference type="EMBL" id="CAJNAP010000034">
    <property type="protein sequence ID" value="CAE6512627.1"/>
    <property type="molecule type" value="Genomic_DNA"/>
</dbReference>
<dbReference type="Proteomes" id="UP000601736">
    <property type="component" value="Unassembled WGS sequence"/>
</dbReference>
<dbReference type="Gene3D" id="3.40.390.10">
    <property type="entry name" value="Collagenase (Catalytic Domain)"/>
    <property type="match status" value="1"/>
</dbReference>
<evidence type="ECO:0000313" key="3">
    <source>
        <dbReference type="Proteomes" id="UP000199561"/>
    </source>
</evidence>
<accession>A0A1I4KRV3</accession>
<dbReference type="STRING" id="52442.SAMN05421880_10111"/>
<evidence type="ECO:0000313" key="1">
    <source>
        <dbReference type="EMBL" id="CAE6512627.1"/>
    </source>
</evidence>
<reference evidence="1" key="2">
    <citation type="submission" date="2021-02" db="EMBL/GenBank/DDBJ databases">
        <authorList>
            <person name="Han P."/>
        </authorList>
    </citation>
    <scope>NUCLEOTIDE SEQUENCE</scope>
    <source>
        <strain evidence="1">Nitrosomonas nitrosa 18-3D</strain>
    </source>
</reference>
<dbReference type="EMBL" id="FOUF01000001">
    <property type="protein sequence ID" value="SFL81488.1"/>
    <property type="molecule type" value="Genomic_DNA"/>
</dbReference>
<dbReference type="InterPro" id="IPR024079">
    <property type="entry name" value="MetalloPept_cat_dom_sf"/>
</dbReference>